<evidence type="ECO:0000256" key="1">
    <source>
        <dbReference type="SAM" id="Phobius"/>
    </source>
</evidence>
<reference evidence="4" key="1">
    <citation type="submission" date="2016-10" db="EMBL/GenBank/DDBJ databases">
        <authorList>
            <person name="Varghese N."/>
            <person name="Submissions S."/>
        </authorList>
    </citation>
    <scope>NUCLEOTIDE SEQUENCE [LARGE SCALE GENOMIC DNA]</scope>
    <source>
        <strain evidence="4">P18</strain>
    </source>
</reference>
<keyword evidence="1" id="KW-0812">Transmembrane</keyword>
<keyword evidence="1" id="KW-0472">Membrane</keyword>
<proteinExistence type="predicted"/>
<gene>
    <name evidence="3" type="ORF">SAMN04487928_102233</name>
</gene>
<evidence type="ECO:0000259" key="2">
    <source>
        <dbReference type="PROSITE" id="PS51782"/>
    </source>
</evidence>
<keyword evidence="1" id="KW-1133">Transmembrane helix</keyword>
<feature type="transmembrane region" description="Helical" evidence="1">
    <location>
        <begin position="40"/>
        <end position="62"/>
    </location>
</feature>
<dbReference type="Gene3D" id="3.10.350.10">
    <property type="entry name" value="LysM domain"/>
    <property type="match status" value="1"/>
</dbReference>
<dbReference type="EMBL" id="FOXO01000002">
    <property type="protein sequence ID" value="SFP48289.1"/>
    <property type="molecule type" value="Genomic_DNA"/>
</dbReference>
<evidence type="ECO:0000313" key="4">
    <source>
        <dbReference type="Proteomes" id="UP000182624"/>
    </source>
</evidence>
<organism evidence="3 4">
    <name type="scientific">Butyrivibrio proteoclasticus</name>
    <dbReference type="NCBI Taxonomy" id="43305"/>
    <lineage>
        <taxon>Bacteria</taxon>
        <taxon>Bacillati</taxon>
        <taxon>Bacillota</taxon>
        <taxon>Clostridia</taxon>
        <taxon>Lachnospirales</taxon>
        <taxon>Lachnospiraceae</taxon>
        <taxon>Butyrivibrio</taxon>
    </lineage>
</organism>
<dbReference type="RefSeq" id="WP_022774012.1">
    <property type="nucleotide sequence ID" value="NZ_FOXO01000002.1"/>
</dbReference>
<dbReference type="CDD" id="cd00118">
    <property type="entry name" value="LysM"/>
    <property type="match status" value="1"/>
</dbReference>
<keyword evidence="4" id="KW-1185">Reference proteome</keyword>
<accession>A0A1I5QPT7</accession>
<evidence type="ECO:0000313" key="3">
    <source>
        <dbReference type="EMBL" id="SFP48289.1"/>
    </source>
</evidence>
<name>A0A1I5QPT7_9FIRM</name>
<dbReference type="AlphaFoldDB" id="A0A1I5QPT7"/>
<dbReference type="SMART" id="SM00257">
    <property type="entry name" value="LysM"/>
    <property type="match status" value="1"/>
</dbReference>
<dbReference type="InterPro" id="IPR018392">
    <property type="entry name" value="LysM"/>
</dbReference>
<protein>
    <submittedName>
        <fullName evidence="3">LysM domain-containing protein</fullName>
    </submittedName>
</protein>
<dbReference type="Proteomes" id="UP000182624">
    <property type="component" value="Unassembled WGS sequence"/>
</dbReference>
<dbReference type="PROSITE" id="PS51782">
    <property type="entry name" value="LYSM"/>
    <property type="match status" value="1"/>
</dbReference>
<sequence length="139" mass="16149">MSEAMMAAASLYNDSRFFSPSEVRIRENKKRRAKIVRRQYITLITVISAMIFAFFFFTFSLLSDAQSDTFVPEYKYYKTITVHTGDTISDIAVRYFDSDKYKNLDQYISEIEDINGLGDTSLVMAGEQLIIPYYSTEYK</sequence>
<feature type="domain" description="LysM" evidence="2">
    <location>
        <begin position="78"/>
        <end position="131"/>
    </location>
</feature>
<dbReference type="InterPro" id="IPR036779">
    <property type="entry name" value="LysM_dom_sf"/>
</dbReference>
<dbReference type="Pfam" id="PF01476">
    <property type="entry name" value="LysM"/>
    <property type="match status" value="1"/>
</dbReference>